<accession>A0A3G8YKS6</accession>
<dbReference type="AlphaFoldDB" id="A0A3G8YKS6"/>
<feature type="domain" description="DUF4062" evidence="1">
    <location>
        <begin position="7"/>
        <end position="90"/>
    </location>
</feature>
<evidence type="ECO:0000259" key="1">
    <source>
        <dbReference type="Pfam" id="PF13271"/>
    </source>
</evidence>
<organism evidence="2 3">
    <name type="scientific">Deinococcus psychrotolerans</name>
    <dbReference type="NCBI Taxonomy" id="2489213"/>
    <lineage>
        <taxon>Bacteria</taxon>
        <taxon>Thermotogati</taxon>
        <taxon>Deinococcota</taxon>
        <taxon>Deinococci</taxon>
        <taxon>Deinococcales</taxon>
        <taxon>Deinococcaceae</taxon>
        <taxon>Deinococcus</taxon>
    </lineage>
</organism>
<sequence>MTVIEAMLSSTVLNMGEERAAMDQLLREFGIFSVVGAAPAFAGVGSASSIAGTREIAKRAGLYILLLGDRYGFVAPGTQLSATEREFDAAVETDPTKVLVYLKTGIDPDPEQVQFIARVRDYQKGYWTVDYQNSTELARHARDDINRWLEQRILLKDNHDIYDQFLFYALSIKPTSDTEMDYKKTKESVLLNYRIFDTEYILDFKRRQIATDFWGCVSQLIASFEAWKRSGYVSS</sequence>
<evidence type="ECO:0000313" key="3">
    <source>
        <dbReference type="Proteomes" id="UP000276417"/>
    </source>
</evidence>
<dbReference type="Pfam" id="PF13271">
    <property type="entry name" value="DUF4062"/>
    <property type="match status" value="1"/>
</dbReference>
<dbReference type="Proteomes" id="UP000276417">
    <property type="component" value="Plasmid unnamed4"/>
</dbReference>
<dbReference type="InterPro" id="IPR025139">
    <property type="entry name" value="DUF4062"/>
</dbReference>
<keyword evidence="3" id="KW-1185">Reference proteome</keyword>
<geneLocation type="plasmid" evidence="2 3">
    <name>unnamed4</name>
</geneLocation>
<protein>
    <submittedName>
        <fullName evidence="2">DUF4062 domain-containing protein</fullName>
    </submittedName>
</protein>
<evidence type="ECO:0000313" key="2">
    <source>
        <dbReference type="EMBL" id="AZI45280.1"/>
    </source>
</evidence>
<proteinExistence type="predicted"/>
<reference evidence="2 3" key="1">
    <citation type="submission" date="2018-11" db="EMBL/GenBank/DDBJ databases">
        <title>Deinococcus shelandsis sp. nov., isolated from South Shetland Islands soil of Antarctica.</title>
        <authorList>
            <person name="Tian J."/>
        </authorList>
    </citation>
    <scope>NUCLEOTIDE SEQUENCE [LARGE SCALE GENOMIC DNA]</scope>
    <source>
        <strain evidence="2 3">S14-83T</strain>
        <plasmid evidence="2 3">unnamed4</plasmid>
    </source>
</reference>
<dbReference type="EMBL" id="CP034188">
    <property type="protein sequence ID" value="AZI45280.1"/>
    <property type="molecule type" value="Genomic_DNA"/>
</dbReference>
<dbReference type="OrthoDB" id="72299at2"/>
<name>A0A3G8YKS6_9DEIO</name>
<keyword evidence="2" id="KW-0614">Plasmid</keyword>
<gene>
    <name evidence="2" type="ORF">EHF33_20435</name>
</gene>
<dbReference type="KEGG" id="dph:EHF33_20435"/>